<comment type="caution">
    <text evidence="1">The sequence shown here is derived from an EMBL/GenBank/DDBJ whole genome shotgun (WGS) entry which is preliminary data.</text>
</comment>
<dbReference type="RefSeq" id="WP_068865779.1">
    <property type="nucleotide sequence ID" value="NZ_LZYB01000009.1"/>
</dbReference>
<dbReference type="EMBL" id="LZYB01000009">
    <property type="protein sequence ID" value="OBV09854.1"/>
    <property type="molecule type" value="Genomic_DNA"/>
</dbReference>
<dbReference type="Proteomes" id="UP000092484">
    <property type="component" value="Unassembled WGS sequence"/>
</dbReference>
<proteinExistence type="predicted"/>
<reference evidence="1 2" key="1">
    <citation type="submission" date="2016-06" db="EMBL/GenBank/DDBJ databases">
        <title>Genome sequence of Porphyrobacter dokdonensis DSW-74.</title>
        <authorList>
            <person name="Kim J.F."/>
            <person name="Song J.Y."/>
        </authorList>
    </citation>
    <scope>NUCLEOTIDE SEQUENCE [LARGE SCALE GENOMIC DNA]</scope>
    <source>
        <strain evidence="1 2">DSW-74</strain>
    </source>
</reference>
<dbReference type="AlphaFoldDB" id="A0A1A7BBI2"/>
<protein>
    <submittedName>
        <fullName evidence="1">Uncharacterized protein</fullName>
    </submittedName>
</protein>
<keyword evidence="2" id="KW-1185">Reference proteome</keyword>
<sequence length="156" mass="16499">MERGLWIGVTGATLALGISLSAANAGQGGWQASPTPLTTLLMQHDEPVDFVVTGAPRKCLRTSNASFLVVNERKVLFERQGQIFVNDLAKRCPGLRREREDGVPGIGAVNATICSGETMRLNQDRGSGLALCRLGDFVPVAPSAKDSARVPPAGTK</sequence>
<gene>
    <name evidence="1" type="ORF">I603_2750</name>
</gene>
<accession>A0A1A7BBI2</accession>
<organism evidence="1 2">
    <name type="scientific">Erythrobacter dokdonensis DSW-74</name>
    <dbReference type="NCBI Taxonomy" id="1300349"/>
    <lineage>
        <taxon>Bacteria</taxon>
        <taxon>Pseudomonadati</taxon>
        <taxon>Pseudomonadota</taxon>
        <taxon>Alphaproteobacteria</taxon>
        <taxon>Sphingomonadales</taxon>
        <taxon>Erythrobacteraceae</taxon>
        <taxon>Erythrobacter/Porphyrobacter group</taxon>
        <taxon>Erythrobacter</taxon>
    </lineage>
</organism>
<evidence type="ECO:0000313" key="2">
    <source>
        <dbReference type="Proteomes" id="UP000092484"/>
    </source>
</evidence>
<evidence type="ECO:0000313" key="1">
    <source>
        <dbReference type="EMBL" id="OBV09854.1"/>
    </source>
</evidence>
<name>A0A1A7BBI2_9SPHN</name>
<dbReference type="STRING" id="1300349.I603_2750"/>